<dbReference type="SUPFAM" id="SSF142795">
    <property type="entry name" value="CAC2185-like"/>
    <property type="match status" value="1"/>
</dbReference>
<gene>
    <name evidence="1" type="ORF">FC47_GL001574</name>
</gene>
<dbReference type="AlphaFoldDB" id="A0A0R1NRF2"/>
<organism evidence="1 2">
    <name type="scientific">Limosilactobacillus mucosae DSM 13345</name>
    <dbReference type="NCBI Taxonomy" id="1423771"/>
    <lineage>
        <taxon>Bacteria</taxon>
        <taxon>Bacillati</taxon>
        <taxon>Bacillota</taxon>
        <taxon>Bacilli</taxon>
        <taxon>Lactobacillales</taxon>
        <taxon>Lactobacillaceae</taxon>
        <taxon>Limosilactobacillus</taxon>
    </lineage>
</organism>
<proteinExistence type="predicted"/>
<dbReference type="InterPro" id="IPR015037">
    <property type="entry name" value="DUF1919"/>
</dbReference>
<comment type="caution">
    <text evidence="1">The sequence shown here is derived from an EMBL/GenBank/DDBJ whole genome shotgun (WGS) entry which is preliminary data.</text>
</comment>
<sequence length="221" mass="26617">MKKASVKRKLKKIPGFFKRVGLVNRNFTIISNNCWGGSVYDNFSLPYRTPTIGLFIMPDDYIKFLKNMNYYLDSKLVQVNWDETPFSEFLYDNKNIYKKSLNKHLNDLVIAKLHDIYIVFLHYNSFDEANKKWNRRKKRVNLNNCVVKFNDQNNFEKNNFEDFDKLPFKNKIFYTANDEFKSNCNTKIIYLKQYKNNGYVLNDMNFKEQNFDLKKYLNSIK</sequence>
<reference evidence="1 2" key="1">
    <citation type="journal article" date="2015" name="Genome Announc.">
        <title>Expanding the biotechnology potential of lactobacilli through comparative genomics of 213 strains and associated genera.</title>
        <authorList>
            <person name="Sun Z."/>
            <person name="Harris H.M."/>
            <person name="McCann A."/>
            <person name="Guo C."/>
            <person name="Argimon S."/>
            <person name="Zhang W."/>
            <person name="Yang X."/>
            <person name="Jeffery I.B."/>
            <person name="Cooney J.C."/>
            <person name="Kagawa T.F."/>
            <person name="Liu W."/>
            <person name="Song Y."/>
            <person name="Salvetti E."/>
            <person name="Wrobel A."/>
            <person name="Rasinkangas P."/>
            <person name="Parkhill J."/>
            <person name="Rea M.C."/>
            <person name="O'Sullivan O."/>
            <person name="Ritari J."/>
            <person name="Douillard F.P."/>
            <person name="Paul Ross R."/>
            <person name="Yang R."/>
            <person name="Briner A.E."/>
            <person name="Felis G.E."/>
            <person name="de Vos W.M."/>
            <person name="Barrangou R."/>
            <person name="Klaenhammer T.R."/>
            <person name="Caufield P.W."/>
            <person name="Cui Y."/>
            <person name="Zhang H."/>
            <person name="O'Toole P.W."/>
        </authorList>
    </citation>
    <scope>NUCLEOTIDE SEQUENCE [LARGE SCALE GENOMIC DNA]</scope>
    <source>
        <strain evidence="1 2">DSM 13345</strain>
    </source>
</reference>
<dbReference type="EMBL" id="AZEQ01000042">
    <property type="protein sequence ID" value="KRL22444.1"/>
    <property type="molecule type" value="Genomic_DNA"/>
</dbReference>
<accession>A0A0R1NRF2</accession>
<dbReference type="Proteomes" id="UP000050901">
    <property type="component" value="Unassembled WGS sequence"/>
</dbReference>
<evidence type="ECO:0008006" key="3">
    <source>
        <dbReference type="Google" id="ProtNLM"/>
    </source>
</evidence>
<evidence type="ECO:0000313" key="2">
    <source>
        <dbReference type="Proteomes" id="UP000050901"/>
    </source>
</evidence>
<evidence type="ECO:0000313" key="1">
    <source>
        <dbReference type="EMBL" id="KRL22444.1"/>
    </source>
</evidence>
<name>A0A0R1NRF2_LIMMU</name>
<dbReference type="RefSeq" id="WP_056968791.1">
    <property type="nucleotide sequence ID" value="NZ_AZEQ01000042.1"/>
</dbReference>
<dbReference type="PATRIC" id="fig|1423771.3.peg.1601"/>
<dbReference type="Pfam" id="PF08942">
    <property type="entry name" value="DUF1919"/>
    <property type="match status" value="1"/>
</dbReference>
<protein>
    <recommendedName>
        <fullName evidence="3">DUF1919 domain-containing protein</fullName>
    </recommendedName>
</protein>
<dbReference type="InterPro" id="IPR037226">
    <property type="entry name" value="CAC2185-like_sf"/>
</dbReference>